<dbReference type="EMBL" id="QGKX02001521">
    <property type="protein sequence ID" value="KAF3508162.1"/>
    <property type="molecule type" value="Genomic_DNA"/>
</dbReference>
<sequence>MKLWYGSIEEESSSLTPSKLEEEQKTSLIKLDHAKIKLNFSSDTILRTSFWER</sequence>
<gene>
    <name evidence="1" type="ORF">F2Q69_00008121</name>
</gene>
<name>A0A8S9P3X0_BRACR</name>
<proteinExistence type="predicted"/>
<dbReference type="AlphaFoldDB" id="A0A8S9P3X0"/>
<comment type="caution">
    <text evidence="1">The sequence shown here is derived from an EMBL/GenBank/DDBJ whole genome shotgun (WGS) entry which is preliminary data.</text>
</comment>
<evidence type="ECO:0000313" key="2">
    <source>
        <dbReference type="Proteomes" id="UP000712600"/>
    </source>
</evidence>
<dbReference type="Proteomes" id="UP000712600">
    <property type="component" value="Unassembled WGS sequence"/>
</dbReference>
<evidence type="ECO:0000313" key="1">
    <source>
        <dbReference type="EMBL" id="KAF3508162.1"/>
    </source>
</evidence>
<accession>A0A8S9P3X0</accession>
<reference evidence="1" key="1">
    <citation type="submission" date="2019-12" db="EMBL/GenBank/DDBJ databases">
        <title>Genome sequencing and annotation of Brassica cretica.</title>
        <authorList>
            <person name="Studholme D.J."/>
            <person name="Sarris P."/>
        </authorList>
    </citation>
    <scope>NUCLEOTIDE SEQUENCE</scope>
    <source>
        <strain evidence="1">PFS-109/04</strain>
        <tissue evidence="1">Leaf</tissue>
    </source>
</reference>
<protein>
    <submittedName>
        <fullName evidence="1">Uncharacterized protein</fullName>
    </submittedName>
</protein>
<organism evidence="1 2">
    <name type="scientific">Brassica cretica</name>
    <name type="common">Mustard</name>
    <dbReference type="NCBI Taxonomy" id="69181"/>
    <lineage>
        <taxon>Eukaryota</taxon>
        <taxon>Viridiplantae</taxon>
        <taxon>Streptophyta</taxon>
        <taxon>Embryophyta</taxon>
        <taxon>Tracheophyta</taxon>
        <taxon>Spermatophyta</taxon>
        <taxon>Magnoliopsida</taxon>
        <taxon>eudicotyledons</taxon>
        <taxon>Gunneridae</taxon>
        <taxon>Pentapetalae</taxon>
        <taxon>rosids</taxon>
        <taxon>malvids</taxon>
        <taxon>Brassicales</taxon>
        <taxon>Brassicaceae</taxon>
        <taxon>Brassiceae</taxon>
        <taxon>Brassica</taxon>
    </lineage>
</organism>